<proteinExistence type="predicted"/>
<gene>
    <name evidence="1" type="ORF">SAMN05421593_0422</name>
</gene>
<dbReference type="RefSeq" id="WP_139265678.1">
    <property type="nucleotide sequence ID" value="NZ_FNWQ01000001.1"/>
</dbReference>
<dbReference type="STRING" id="680127.SAMN05421593_0422"/>
<evidence type="ECO:0000313" key="1">
    <source>
        <dbReference type="EMBL" id="SEH27673.1"/>
    </source>
</evidence>
<accession>A0A1H6H0T5</accession>
<reference evidence="1 2" key="1">
    <citation type="submission" date="2016-10" db="EMBL/GenBank/DDBJ databases">
        <authorList>
            <person name="de Groot N.N."/>
        </authorList>
    </citation>
    <scope>NUCLEOTIDE SEQUENCE [LARGE SCALE GENOMIC DNA]</scope>
    <source>
        <strain evidence="1 2">DSM 23031</strain>
    </source>
</reference>
<evidence type="ECO:0000313" key="2">
    <source>
        <dbReference type="Proteomes" id="UP000198561"/>
    </source>
</evidence>
<name>A0A1H6H0T5_CHRCI</name>
<organism evidence="1 2">
    <name type="scientific">Chryseobacterium culicis</name>
    <dbReference type="NCBI Taxonomy" id="680127"/>
    <lineage>
        <taxon>Bacteria</taxon>
        <taxon>Pseudomonadati</taxon>
        <taxon>Bacteroidota</taxon>
        <taxon>Flavobacteriia</taxon>
        <taxon>Flavobacteriales</taxon>
        <taxon>Weeksellaceae</taxon>
        <taxon>Chryseobacterium group</taxon>
        <taxon>Chryseobacterium</taxon>
    </lineage>
</organism>
<dbReference type="OrthoDB" id="1390442at2"/>
<protein>
    <submittedName>
        <fullName evidence="1">Uncharacterized protein</fullName>
    </submittedName>
</protein>
<sequence>MKYLFFTFFGFAMSFAQSGLEKLGSNPVTYIDSVKVSKPEILRFDSNLITLMTVYDPNEAKDIVGEEGKDGAVYIETRGFSKKRFQRYFKSKSREFSKLLDSKGDDNTFQYILNGKILTNNFEGELAMIDDKVFKKIDIIKQKELSAQYKIKDKDYGIIITSGISEDSPKK</sequence>
<dbReference type="EMBL" id="FNWQ01000001">
    <property type="protein sequence ID" value="SEH27673.1"/>
    <property type="molecule type" value="Genomic_DNA"/>
</dbReference>
<dbReference type="AlphaFoldDB" id="A0A1H6H0T5"/>
<dbReference type="Proteomes" id="UP000198561">
    <property type="component" value="Unassembled WGS sequence"/>
</dbReference>